<dbReference type="Proteomes" id="UP000193944">
    <property type="component" value="Unassembled WGS sequence"/>
</dbReference>
<dbReference type="SUPFAM" id="SSF57667">
    <property type="entry name" value="beta-beta-alpha zinc fingers"/>
    <property type="match status" value="2"/>
</dbReference>
<dbReference type="PANTHER" id="PTHR13182">
    <property type="entry name" value="ZINC FINGER PROTEIN 622"/>
    <property type="match status" value="1"/>
</dbReference>
<keyword evidence="4" id="KW-0479">Metal-binding</keyword>
<comment type="subcellular location">
    <subcellularLocation>
        <location evidence="1">Cytoplasm</location>
    </subcellularLocation>
</comment>
<evidence type="ECO:0000256" key="4">
    <source>
        <dbReference type="ARBA" id="ARBA00022723"/>
    </source>
</evidence>
<evidence type="ECO:0000313" key="13">
    <source>
        <dbReference type="Proteomes" id="UP000193944"/>
    </source>
</evidence>
<evidence type="ECO:0000256" key="2">
    <source>
        <dbReference type="ARBA" id="ARBA00022490"/>
    </source>
</evidence>
<dbReference type="InterPro" id="IPR036236">
    <property type="entry name" value="Znf_C2H2_sf"/>
</dbReference>
<evidence type="ECO:0000256" key="8">
    <source>
        <dbReference type="ARBA" id="ARBA00034126"/>
    </source>
</evidence>
<dbReference type="AlphaFoldDB" id="A0A1Y1XKT7"/>
<dbReference type="Pfam" id="PF12171">
    <property type="entry name" value="zf-C2H2_jaz"/>
    <property type="match status" value="1"/>
</dbReference>
<dbReference type="PROSITE" id="PS00028">
    <property type="entry name" value="ZINC_FINGER_C2H2_1"/>
    <property type="match status" value="3"/>
</dbReference>
<evidence type="ECO:0000256" key="6">
    <source>
        <dbReference type="ARBA" id="ARBA00022771"/>
    </source>
</evidence>
<keyword evidence="13" id="KW-1185">Reference proteome</keyword>
<reference evidence="12 13" key="2">
    <citation type="submission" date="2016-08" db="EMBL/GenBank/DDBJ databases">
        <title>Pervasive Adenine N6-methylation of Active Genes in Fungi.</title>
        <authorList>
            <consortium name="DOE Joint Genome Institute"/>
            <person name="Mondo S.J."/>
            <person name="Dannebaum R.O."/>
            <person name="Kuo R.C."/>
            <person name="Labutti K."/>
            <person name="Haridas S."/>
            <person name="Kuo A."/>
            <person name="Salamov A."/>
            <person name="Ahrendt S.R."/>
            <person name="Lipzen A."/>
            <person name="Sullivan W."/>
            <person name="Andreopoulos W.B."/>
            <person name="Clum A."/>
            <person name="Lindquist E."/>
            <person name="Daum C."/>
            <person name="Ramamoorthy G.K."/>
            <person name="Gryganskyi A."/>
            <person name="Culley D."/>
            <person name="Magnuson J.K."/>
            <person name="James T.Y."/>
            <person name="O'Malley M.A."/>
            <person name="Stajich J.E."/>
            <person name="Spatafora J.W."/>
            <person name="Visel A."/>
            <person name="Grigoriev I.V."/>
        </authorList>
    </citation>
    <scope>NUCLEOTIDE SEQUENCE [LARGE SCALE GENOMIC DNA]</scope>
    <source>
        <strain evidence="12 13">S4</strain>
    </source>
</reference>
<gene>
    <name evidence="12" type="ORF">BCR32DRAFT_228938</name>
</gene>
<dbReference type="Pfam" id="PF12756">
    <property type="entry name" value="zf-C2H2_2"/>
    <property type="match status" value="1"/>
</dbReference>
<keyword evidence="2" id="KW-0963">Cytoplasm</keyword>
<comment type="caution">
    <text evidence="12">The sequence shown here is derived from an EMBL/GenBank/DDBJ whole genome shotgun (WGS) entry which is preliminary data.</text>
</comment>
<dbReference type="Gene3D" id="3.30.160.60">
    <property type="entry name" value="Classic Zinc Finger"/>
    <property type="match status" value="1"/>
</dbReference>
<name>A0A1Y1XKT7_9FUNG</name>
<evidence type="ECO:0000313" key="12">
    <source>
        <dbReference type="EMBL" id="ORX86325.1"/>
    </source>
</evidence>
<dbReference type="PANTHER" id="PTHR13182:SF8">
    <property type="entry name" value="CYTOPLASMIC 60S SUBUNIT BIOGENESIS FACTOR ZNF622"/>
    <property type="match status" value="1"/>
</dbReference>
<dbReference type="GO" id="GO:0005737">
    <property type="term" value="C:cytoplasm"/>
    <property type="evidence" value="ECO:0007669"/>
    <property type="project" value="UniProtKB-SubCell"/>
</dbReference>
<dbReference type="InterPro" id="IPR041661">
    <property type="entry name" value="ZN622/Rei1/Reh1_Znf-C2H2"/>
</dbReference>
<dbReference type="InterPro" id="IPR003604">
    <property type="entry name" value="Matrin/U1-like-C_Znf_C2H2"/>
</dbReference>
<evidence type="ECO:0000256" key="7">
    <source>
        <dbReference type="ARBA" id="ARBA00022833"/>
    </source>
</evidence>
<evidence type="ECO:0000256" key="1">
    <source>
        <dbReference type="ARBA" id="ARBA00004496"/>
    </source>
</evidence>
<dbReference type="InterPro" id="IPR013087">
    <property type="entry name" value="Znf_C2H2_type"/>
</dbReference>
<evidence type="ECO:0000259" key="11">
    <source>
        <dbReference type="PROSITE" id="PS50157"/>
    </source>
</evidence>
<dbReference type="GO" id="GO:0030687">
    <property type="term" value="C:preribosome, large subunit precursor"/>
    <property type="evidence" value="ECO:0007669"/>
    <property type="project" value="TreeGrafter"/>
</dbReference>
<dbReference type="STRING" id="1754192.A0A1Y1XKT7"/>
<evidence type="ECO:0000256" key="3">
    <source>
        <dbReference type="ARBA" id="ARBA00022517"/>
    </source>
</evidence>
<dbReference type="GO" id="GO:0042273">
    <property type="term" value="P:ribosomal large subunit biogenesis"/>
    <property type="evidence" value="ECO:0007669"/>
    <property type="project" value="TreeGrafter"/>
</dbReference>
<feature type="domain" description="C2H2-type" evidence="11">
    <location>
        <begin position="86"/>
        <end position="115"/>
    </location>
</feature>
<feature type="coiled-coil region" evidence="10">
    <location>
        <begin position="348"/>
        <end position="385"/>
    </location>
</feature>
<keyword evidence="10" id="KW-0175">Coiled coil</keyword>
<dbReference type="InterPro" id="IPR040025">
    <property type="entry name" value="Znf622/Rei1/Reh1"/>
</dbReference>
<dbReference type="OrthoDB" id="19329at2759"/>
<dbReference type="InterPro" id="IPR022755">
    <property type="entry name" value="Znf_C2H2_jaz"/>
</dbReference>
<protein>
    <recommendedName>
        <fullName evidence="11">C2H2-type domain-containing protein</fullName>
    </recommendedName>
</protein>
<keyword evidence="5" id="KW-0677">Repeat</keyword>
<reference evidence="12 13" key="1">
    <citation type="submission" date="2016-08" db="EMBL/GenBank/DDBJ databases">
        <title>A Parts List for Fungal Cellulosomes Revealed by Comparative Genomics.</title>
        <authorList>
            <consortium name="DOE Joint Genome Institute"/>
            <person name="Haitjema C.H."/>
            <person name="Gilmore S.P."/>
            <person name="Henske J.K."/>
            <person name="Solomon K.V."/>
            <person name="De Groot R."/>
            <person name="Kuo A."/>
            <person name="Mondo S.J."/>
            <person name="Salamov A.A."/>
            <person name="Labutti K."/>
            <person name="Zhao Z."/>
            <person name="Chiniquy J."/>
            <person name="Barry K."/>
            <person name="Brewer H.M."/>
            <person name="Purvine S.O."/>
            <person name="Wright A.T."/>
            <person name="Boxma B."/>
            <person name="Van Alen T."/>
            <person name="Hackstein J.H."/>
            <person name="Baker S.E."/>
            <person name="Grigoriev I.V."/>
            <person name="O'Malley M.A."/>
        </authorList>
    </citation>
    <scope>NUCLEOTIDE SEQUENCE [LARGE SCALE GENOMIC DNA]</scope>
    <source>
        <strain evidence="12 13">S4</strain>
    </source>
</reference>
<proteinExistence type="inferred from homology"/>
<sequence>MDVDVSAASEFSESSSIQNPLYTCLTCKVAFRTADIQREHYRQDWHRYNLKRKVAGLLPISYDVFKEKISSQENKSKENETKKTGWYCEACGKSFKNENAFKNHEISKKHLESVAKFEKRKDSKNENKASLDKKQSMPRINWKKKLAEAQTEEEVNKVIDEKIKFSRRLEETECLFCDFKGETLEEKMEHMTVEHSFFIPDIEYLVDLKGFMNYLAEKIAIGNTCIYCKKAFNNLEDTRKHILDKAHQKIRYEEGPDLEISDFYDFSSTYDDDVNPDEELDPNYNVLTITSEGTELILPSGAHIGHREYKRYYDQNLRYTNEPESVAINRLTQKYKALGYYNIGSSGLTIEQERLEKMKAAREELKAYQRRKERLGIKNNNLQRHFRKQII</sequence>
<dbReference type="PROSITE" id="PS50157">
    <property type="entry name" value="ZINC_FINGER_C2H2_2"/>
    <property type="match status" value="1"/>
</dbReference>
<dbReference type="GO" id="GO:0003676">
    <property type="term" value="F:nucleic acid binding"/>
    <property type="evidence" value="ECO:0007669"/>
    <property type="project" value="InterPro"/>
</dbReference>
<evidence type="ECO:0000256" key="10">
    <source>
        <dbReference type="SAM" id="Coils"/>
    </source>
</evidence>
<keyword evidence="3" id="KW-0690">Ribosome biogenesis</keyword>
<accession>A0A1Y1XKT7</accession>
<organism evidence="12 13">
    <name type="scientific">Anaeromyces robustus</name>
    <dbReference type="NCBI Taxonomy" id="1754192"/>
    <lineage>
        <taxon>Eukaryota</taxon>
        <taxon>Fungi</taxon>
        <taxon>Fungi incertae sedis</taxon>
        <taxon>Chytridiomycota</taxon>
        <taxon>Chytridiomycota incertae sedis</taxon>
        <taxon>Neocallimastigomycetes</taxon>
        <taxon>Neocallimastigales</taxon>
        <taxon>Neocallimastigaceae</taxon>
        <taxon>Anaeromyces</taxon>
    </lineage>
</organism>
<evidence type="ECO:0000256" key="5">
    <source>
        <dbReference type="ARBA" id="ARBA00022737"/>
    </source>
</evidence>
<keyword evidence="7" id="KW-0862">Zinc</keyword>
<dbReference type="GO" id="GO:0008270">
    <property type="term" value="F:zinc ion binding"/>
    <property type="evidence" value="ECO:0007669"/>
    <property type="project" value="UniProtKB-KW"/>
</dbReference>
<dbReference type="EMBL" id="MCFG01000022">
    <property type="protein sequence ID" value="ORX86325.1"/>
    <property type="molecule type" value="Genomic_DNA"/>
</dbReference>
<comment type="similarity">
    <text evidence="8">Belongs to the REI1 family.</text>
</comment>
<keyword evidence="6 9" id="KW-0863">Zinc-finger</keyword>
<dbReference type="SMART" id="SM00355">
    <property type="entry name" value="ZnF_C2H2"/>
    <property type="match status" value="4"/>
</dbReference>
<dbReference type="SMART" id="SM00451">
    <property type="entry name" value="ZnF_U1"/>
    <property type="match status" value="2"/>
</dbReference>
<evidence type="ECO:0000256" key="9">
    <source>
        <dbReference type="PROSITE-ProRule" id="PRU00042"/>
    </source>
</evidence>